<organism evidence="1">
    <name type="scientific">uncultured marine virus</name>
    <dbReference type="NCBI Taxonomy" id="186617"/>
    <lineage>
        <taxon>Viruses</taxon>
        <taxon>environmental samples</taxon>
    </lineage>
</organism>
<name>S4TE51_9VIRU</name>
<reference evidence="1" key="1">
    <citation type="journal article" date="2013" name="ISME J.">
        <title>Previously unknown and highly divergent ssDNA viruses populate the oceans.</title>
        <authorList>
            <person name="Labonte J.M."/>
            <person name="Suttle C.A."/>
        </authorList>
    </citation>
    <scope>NUCLEOTIDE SEQUENCE</scope>
</reference>
<proteinExistence type="predicted"/>
<sequence length="205" mass="23192">MLRGTYKKSNKLVVAKTIRPSLQDQIQVLKTQVNRNKPEIQWFRGDGTITSVLPTAVDLNTVNITSSIIASSDFRNNVIGDIWTNIALSMRFYVNPDCSHFRYVIYVPKKTGTIFAPTQHQFVRIPDPSAFWILADNTCTTDTATNFKGQRAFNKTVRLNRLKSVYNTSSSVLERGEIKVLIMTLGRTAGEQALDYSFNLTYSNK</sequence>
<dbReference type="EMBL" id="JX904413">
    <property type="protein sequence ID" value="AGA18386.1"/>
    <property type="molecule type" value="Genomic_DNA"/>
</dbReference>
<accession>S4TE51</accession>
<protein>
    <submittedName>
        <fullName evidence="1">Uncharacterized protein</fullName>
    </submittedName>
</protein>
<evidence type="ECO:0000313" key="1">
    <source>
        <dbReference type="EMBL" id="AGA18386.1"/>
    </source>
</evidence>